<dbReference type="EMBL" id="SKBQ01000002">
    <property type="protein sequence ID" value="TPX14022.1"/>
    <property type="molecule type" value="Genomic_DNA"/>
</dbReference>
<evidence type="ECO:0000256" key="3">
    <source>
        <dbReference type="SAM" id="MobiDB-lite"/>
    </source>
</evidence>
<dbReference type="AlphaFoldDB" id="A0A507AVM4"/>
<feature type="compositionally biased region" description="Pro residues" evidence="3">
    <location>
        <begin position="518"/>
        <end position="535"/>
    </location>
</feature>
<dbReference type="InParanoid" id="A0A507AVM4"/>
<feature type="region of interest" description="Disordered" evidence="3">
    <location>
        <begin position="301"/>
        <end position="320"/>
    </location>
</feature>
<dbReference type="STRING" id="1093900.A0A507AVM4"/>
<keyword evidence="7" id="KW-1185">Reference proteome</keyword>
<feature type="compositionally biased region" description="Basic residues" evidence="3">
    <location>
        <begin position="1"/>
        <end position="11"/>
    </location>
</feature>
<protein>
    <recommendedName>
        <fullName evidence="5">SH3 domain-containing protein</fullName>
    </recommendedName>
</protein>
<feature type="compositionally biased region" description="Low complexity" evidence="3">
    <location>
        <begin position="150"/>
        <end position="172"/>
    </location>
</feature>
<feature type="compositionally biased region" description="Low complexity" evidence="3">
    <location>
        <begin position="310"/>
        <end position="320"/>
    </location>
</feature>
<feature type="region of interest" description="Disordered" evidence="3">
    <location>
        <begin position="1"/>
        <end position="49"/>
    </location>
</feature>
<feature type="compositionally biased region" description="Pro residues" evidence="3">
    <location>
        <begin position="35"/>
        <end position="44"/>
    </location>
</feature>
<dbReference type="InterPro" id="IPR001452">
    <property type="entry name" value="SH3_domain"/>
</dbReference>
<sequence>MHRHQHVHLHGARQNPWRDGWDSMTKAVGDAFHPKNPPQPPQPQAPSTKTVYMTKTPEGFKGQLTTVPPAKETPKAQAQAQVGTSSASDAKPTTNIAAKAVAQSSSRAGDTLATDGPLPQSIVPTQSPTNVSGQLAVDTNAPTQTQRQQAGTPLNLPATATPSAAASSGGSDSTAAKAGIALGVLGGIAFIILAVFFVFKKRRSSMDKRRAADDEKLNGGHGPFGDQHAIPDGAAAAAAGGSYPDRRASRGANIAMVQSPGMSNRGGGASAWERRPSESADPANPFGDSAERLHTPTAARQNAALPPVPTESTTAASPTSPIGTAMAGVVAGAAAGAAAGGMKRKASIRKDAPKALDLTLPPTLSAVPPSPAGTEFSMTMVSPDQPAAPSASAAAIAAAGGPPSSTVHRVQLDFKATLEDEMDLKAGQLIRLLHEYDDGWALCIRLDRSQQGVVPRTCLSTRPVKPRPHGPGPRPGPPVNPQRGPGPNYPPPGQRPMTPQGGGPGYPRPQSPAGRPGHQPPQHPPPQSPYGPGPGGPRSQSPGPRAQSPGPRYHHQQQGRPQSPGPRAQSPGPRYQQQQQGRPQSPMGNRRHSPPSHHGPSPMNQEYRPGPPAASGSPIERRPVPGQAY</sequence>
<comment type="caution">
    <text evidence="6">The sequence shown here is derived from an EMBL/GenBank/DDBJ whole genome shotgun (WGS) entry which is preliminary data.</text>
</comment>
<feature type="compositionally biased region" description="Pro residues" evidence="3">
    <location>
        <begin position="469"/>
        <end position="480"/>
    </location>
</feature>
<feature type="compositionally biased region" description="Low complexity" evidence="3">
    <location>
        <begin position="558"/>
        <end position="586"/>
    </location>
</feature>
<name>A0A507AVM4_9PEZI</name>
<feature type="region of interest" description="Disordered" evidence="3">
    <location>
        <begin position="63"/>
        <end position="172"/>
    </location>
</feature>
<proteinExistence type="predicted"/>
<feature type="region of interest" description="Disordered" evidence="3">
    <location>
        <begin position="359"/>
        <end position="387"/>
    </location>
</feature>
<dbReference type="InterPro" id="IPR036028">
    <property type="entry name" value="SH3-like_dom_sf"/>
</dbReference>
<dbReference type="Gene3D" id="2.30.30.40">
    <property type="entry name" value="SH3 Domains"/>
    <property type="match status" value="1"/>
</dbReference>
<feature type="transmembrane region" description="Helical" evidence="4">
    <location>
        <begin position="178"/>
        <end position="199"/>
    </location>
</feature>
<accession>A0A507AVM4</accession>
<evidence type="ECO:0000256" key="1">
    <source>
        <dbReference type="ARBA" id="ARBA00022443"/>
    </source>
</evidence>
<dbReference type="SMART" id="SM00326">
    <property type="entry name" value="SH3"/>
    <property type="match status" value="1"/>
</dbReference>
<evidence type="ECO:0000256" key="2">
    <source>
        <dbReference type="PROSITE-ProRule" id="PRU00192"/>
    </source>
</evidence>
<keyword evidence="4" id="KW-0812">Transmembrane</keyword>
<evidence type="ECO:0000259" key="5">
    <source>
        <dbReference type="PROSITE" id="PS50002"/>
    </source>
</evidence>
<feature type="domain" description="SH3" evidence="5">
    <location>
        <begin position="403"/>
        <end position="464"/>
    </location>
</feature>
<dbReference type="PROSITE" id="PS50002">
    <property type="entry name" value="SH3"/>
    <property type="match status" value="1"/>
</dbReference>
<feature type="region of interest" description="Disordered" evidence="3">
    <location>
        <begin position="210"/>
        <end position="291"/>
    </location>
</feature>
<dbReference type="SUPFAM" id="SSF50044">
    <property type="entry name" value="SH3-domain"/>
    <property type="match status" value="1"/>
</dbReference>
<keyword evidence="1 2" id="KW-0728">SH3 domain</keyword>
<dbReference type="Pfam" id="PF14604">
    <property type="entry name" value="SH3_9"/>
    <property type="match status" value="1"/>
</dbReference>
<evidence type="ECO:0000256" key="4">
    <source>
        <dbReference type="SAM" id="Phobius"/>
    </source>
</evidence>
<dbReference type="RefSeq" id="XP_030995733.1">
    <property type="nucleotide sequence ID" value="XM_031138547.1"/>
</dbReference>
<reference evidence="6 7" key="1">
    <citation type="submission" date="2019-06" db="EMBL/GenBank/DDBJ databases">
        <title>Draft genome sequence of the filamentous fungus Phialemoniopsis curvata isolated from diesel fuel.</title>
        <authorList>
            <person name="Varaljay V.A."/>
            <person name="Lyon W.J."/>
            <person name="Crouch A.L."/>
            <person name="Drake C.E."/>
            <person name="Hollomon J.M."/>
            <person name="Nadeau L.J."/>
            <person name="Nunn H.S."/>
            <person name="Stevenson B.S."/>
            <person name="Bojanowski C.L."/>
            <person name="Crookes-Goodson W.J."/>
        </authorList>
    </citation>
    <scope>NUCLEOTIDE SEQUENCE [LARGE SCALE GENOMIC DNA]</scope>
    <source>
        <strain evidence="6 7">D216</strain>
    </source>
</reference>
<keyword evidence="4" id="KW-0472">Membrane</keyword>
<evidence type="ECO:0000313" key="6">
    <source>
        <dbReference type="EMBL" id="TPX14022.1"/>
    </source>
</evidence>
<dbReference type="GeneID" id="41967863"/>
<organism evidence="6 7">
    <name type="scientific">Thyridium curvatum</name>
    <dbReference type="NCBI Taxonomy" id="1093900"/>
    <lineage>
        <taxon>Eukaryota</taxon>
        <taxon>Fungi</taxon>
        <taxon>Dikarya</taxon>
        <taxon>Ascomycota</taxon>
        <taxon>Pezizomycotina</taxon>
        <taxon>Sordariomycetes</taxon>
        <taxon>Sordariomycetidae</taxon>
        <taxon>Thyridiales</taxon>
        <taxon>Thyridiaceae</taxon>
        <taxon>Thyridium</taxon>
    </lineage>
</organism>
<dbReference type="OrthoDB" id="5340910at2759"/>
<feature type="compositionally biased region" description="Polar residues" evidence="3">
    <location>
        <begin position="76"/>
        <end position="108"/>
    </location>
</feature>
<gene>
    <name evidence="6" type="ORF">E0L32_000416</name>
</gene>
<evidence type="ECO:0000313" key="7">
    <source>
        <dbReference type="Proteomes" id="UP000319257"/>
    </source>
</evidence>
<dbReference type="Proteomes" id="UP000319257">
    <property type="component" value="Unassembled WGS sequence"/>
</dbReference>
<feature type="compositionally biased region" description="Polar residues" evidence="3">
    <location>
        <begin position="122"/>
        <end position="133"/>
    </location>
</feature>
<feature type="region of interest" description="Disordered" evidence="3">
    <location>
        <begin position="457"/>
        <end position="629"/>
    </location>
</feature>
<feature type="compositionally biased region" description="Polar residues" evidence="3">
    <location>
        <begin position="140"/>
        <end position="149"/>
    </location>
</feature>
<keyword evidence="4" id="KW-1133">Transmembrane helix</keyword>